<protein>
    <submittedName>
        <fullName evidence="1">Uncharacterized protein</fullName>
    </submittedName>
</protein>
<dbReference type="EMBL" id="FIZP01000004">
    <property type="protein sequence ID" value="CZE47708.1"/>
    <property type="molecule type" value="Genomic_DNA"/>
</dbReference>
<name>A0A128EHA8_9BACT</name>
<dbReference type="AlphaFoldDB" id="A0A128EHA8"/>
<gene>
    <name evidence="1" type="ORF">ERS672216_01018</name>
</gene>
<evidence type="ECO:0000313" key="1">
    <source>
        <dbReference type="EMBL" id="CZE47708.1"/>
    </source>
</evidence>
<dbReference type="RefSeq" id="WP_075540200.1">
    <property type="nucleotide sequence ID" value="NZ_CP053844.1"/>
</dbReference>
<dbReference type="Proteomes" id="UP000069632">
    <property type="component" value="Unassembled WGS sequence"/>
</dbReference>
<accession>A0A128EHA8</accession>
<keyword evidence="2" id="KW-1185">Reference proteome</keyword>
<sequence>MLKQYISGLQTTTVNVIASDADLAKIATIMEGSVETYKSAGQGGTAGTLPATLNKKTFILGAKGEMGARKSTQVSFPHVKPASQFTDISASIVGQFTIGYEPDKVQKCDYAKMKFDA</sequence>
<evidence type="ECO:0000313" key="2">
    <source>
        <dbReference type="Proteomes" id="UP000069632"/>
    </source>
</evidence>
<reference evidence="1 2" key="1">
    <citation type="submission" date="2016-02" db="EMBL/GenBank/DDBJ databases">
        <authorList>
            <consortium name="Pathogen Informatics"/>
        </authorList>
    </citation>
    <scope>NUCLEOTIDE SEQUENCE [LARGE SCALE GENOMIC DNA]</scope>
    <source>
        <strain evidence="1 2">RC20</strain>
    </source>
</reference>
<proteinExistence type="predicted"/>
<organism evidence="1 2">
    <name type="scientific">Campylobacter geochelonis</name>
    <dbReference type="NCBI Taxonomy" id="1780362"/>
    <lineage>
        <taxon>Bacteria</taxon>
        <taxon>Pseudomonadati</taxon>
        <taxon>Campylobacterota</taxon>
        <taxon>Epsilonproteobacteria</taxon>
        <taxon>Campylobacterales</taxon>
        <taxon>Campylobacteraceae</taxon>
        <taxon>Campylobacter</taxon>
    </lineage>
</organism>